<dbReference type="EMBL" id="JAMZIH010001881">
    <property type="protein sequence ID" value="KAJ1677827.1"/>
    <property type="molecule type" value="Genomic_DNA"/>
</dbReference>
<feature type="non-terminal residue" evidence="1">
    <location>
        <position position="82"/>
    </location>
</feature>
<proteinExistence type="predicted"/>
<sequence>MFLTKLFARKNNFLDEFPPIICYILEDAAKLIKSDGKVLSKVELFEALFYRYRAVFHWVIQSMQDETTVSSFTRRGSRISTA</sequence>
<name>A0ACC1HN07_9FUNG</name>
<gene>
    <name evidence="1" type="ORF">EV182_005354</name>
</gene>
<keyword evidence="2" id="KW-1185">Reference proteome</keyword>
<evidence type="ECO:0000313" key="1">
    <source>
        <dbReference type="EMBL" id="KAJ1677827.1"/>
    </source>
</evidence>
<accession>A0ACC1HN07</accession>
<dbReference type="Proteomes" id="UP001145114">
    <property type="component" value="Unassembled WGS sequence"/>
</dbReference>
<evidence type="ECO:0000313" key="2">
    <source>
        <dbReference type="Proteomes" id="UP001145114"/>
    </source>
</evidence>
<comment type="caution">
    <text evidence="1">The sequence shown here is derived from an EMBL/GenBank/DDBJ whole genome shotgun (WGS) entry which is preliminary data.</text>
</comment>
<protein>
    <submittedName>
        <fullName evidence="1">Uncharacterized protein</fullName>
    </submittedName>
</protein>
<organism evidence="1 2">
    <name type="scientific">Spiromyces aspiralis</name>
    <dbReference type="NCBI Taxonomy" id="68401"/>
    <lineage>
        <taxon>Eukaryota</taxon>
        <taxon>Fungi</taxon>
        <taxon>Fungi incertae sedis</taxon>
        <taxon>Zoopagomycota</taxon>
        <taxon>Kickxellomycotina</taxon>
        <taxon>Kickxellomycetes</taxon>
        <taxon>Kickxellales</taxon>
        <taxon>Kickxellaceae</taxon>
        <taxon>Spiromyces</taxon>
    </lineage>
</organism>
<reference evidence="1" key="1">
    <citation type="submission" date="2022-06" db="EMBL/GenBank/DDBJ databases">
        <title>Phylogenomic reconstructions and comparative analyses of Kickxellomycotina fungi.</title>
        <authorList>
            <person name="Reynolds N.K."/>
            <person name="Stajich J.E."/>
            <person name="Barry K."/>
            <person name="Grigoriev I.V."/>
            <person name="Crous P."/>
            <person name="Smith M.E."/>
        </authorList>
    </citation>
    <scope>NUCLEOTIDE SEQUENCE</scope>
    <source>
        <strain evidence="1">RSA 2271</strain>
    </source>
</reference>